<proteinExistence type="predicted"/>
<reference evidence="1" key="1">
    <citation type="journal article" date="2020" name="Stud. Mycol.">
        <title>101 Dothideomycetes genomes: a test case for predicting lifestyles and emergence of pathogens.</title>
        <authorList>
            <person name="Haridas S."/>
            <person name="Albert R."/>
            <person name="Binder M."/>
            <person name="Bloem J."/>
            <person name="Labutti K."/>
            <person name="Salamov A."/>
            <person name="Andreopoulos B."/>
            <person name="Baker S."/>
            <person name="Barry K."/>
            <person name="Bills G."/>
            <person name="Bluhm B."/>
            <person name="Cannon C."/>
            <person name="Castanera R."/>
            <person name="Culley D."/>
            <person name="Daum C."/>
            <person name="Ezra D."/>
            <person name="Gonzalez J."/>
            <person name="Henrissat B."/>
            <person name="Kuo A."/>
            <person name="Liang C."/>
            <person name="Lipzen A."/>
            <person name="Lutzoni F."/>
            <person name="Magnuson J."/>
            <person name="Mondo S."/>
            <person name="Nolan M."/>
            <person name="Ohm R."/>
            <person name="Pangilinan J."/>
            <person name="Park H.-J."/>
            <person name="Ramirez L."/>
            <person name="Alfaro M."/>
            <person name="Sun H."/>
            <person name="Tritt A."/>
            <person name="Yoshinaga Y."/>
            <person name="Zwiers L.-H."/>
            <person name="Turgeon B."/>
            <person name="Goodwin S."/>
            <person name="Spatafora J."/>
            <person name="Crous P."/>
            <person name="Grigoriev I."/>
        </authorList>
    </citation>
    <scope>NUCLEOTIDE SEQUENCE</scope>
    <source>
        <strain evidence="1">CBS 115976</strain>
    </source>
</reference>
<gene>
    <name evidence="1" type="ORF">BT63DRAFT_272184</name>
</gene>
<evidence type="ECO:0000313" key="1">
    <source>
        <dbReference type="EMBL" id="KAF2668260.1"/>
    </source>
</evidence>
<accession>A0A6A6U8G3</accession>
<keyword evidence="2" id="KW-1185">Reference proteome</keyword>
<protein>
    <submittedName>
        <fullName evidence="1">Uncharacterized protein</fullName>
    </submittedName>
</protein>
<sequence length="60" mass="6845">MVTHDTCSGDSFVYMTTATGQWELVSFVVYPFAWTEIECSLEGACLFDWIIDDIRFVPLS</sequence>
<dbReference type="EMBL" id="MU004236">
    <property type="protein sequence ID" value="KAF2668260.1"/>
    <property type="molecule type" value="Genomic_DNA"/>
</dbReference>
<dbReference type="Proteomes" id="UP000799302">
    <property type="component" value="Unassembled WGS sequence"/>
</dbReference>
<evidence type="ECO:0000313" key="2">
    <source>
        <dbReference type="Proteomes" id="UP000799302"/>
    </source>
</evidence>
<organism evidence="1 2">
    <name type="scientific">Microthyrium microscopicum</name>
    <dbReference type="NCBI Taxonomy" id="703497"/>
    <lineage>
        <taxon>Eukaryota</taxon>
        <taxon>Fungi</taxon>
        <taxon>Dikarya</taxon>
        <taxon>Ascomycota</taxon>
        <taxon>Pezizomycotina</taxon>
        <taxon>Dothideomycetes</taxon>
        <taxon>Dothideomycetes incertae sedis</taxon>
        <taxon>Microthyriales</taxon>
        <taxon>Microthyriaceae</taxon>
        <taxon>Microthyrium</taxon>
    </lineage>
</organism>
<dbReference type="AlphaFoldDB" id="A0A6A6U8G3"/>
<name>A0A6A6U8G3_9PEZI</name>